<dbReference type="AlphaFoldDB" id="I0YJD0"/>
<dbReference type="Proteomes" id="UP000007264">
    <property type="component" value="Unassembled WGS sequence"/>
</dbReference>
<evidence type="ECO:0000256" key="1">
    <source>
        <dbReference type="SAM" id="MobiDB-lite"/>
    </source>
</evidence>
<dbReference type="OrthoDB" id="10601582at2759"/>
<gene>
    <name evidence="2" type="ORF">COCSUDRAFT_60166</name>
</gene>
<feature type="region of interest" description="Disordered" evidence="1">
    <location>
        <begin position="112"/>
        <end position="132"/>
    </location>
</feature>
<reference evidence="2 3" key="1">
    <citation type="journal article" date="2012" name="Genome Biol.">
        <title>The genome of the polar eukaryotic microalga coccomyxa subellipsoidea reveals traits of cold adaptation.</title>
        <authorList>
            <person name="Blanc G."/>
            <person name="Agarkova I."/>
            <person name="Grimwood J."/>
            <person name="Kuo A."/>
            <person name="Brueggeman A."/>
            <person name="Dunigan D."/>
            <person name="Gurnon J."/>
            <person name="Ladunga I."/>
            <person name="Lindquist E."/>
            <person name="Lucas S."/>
            <person name="Pangilinan J."/>
            <person name="Proschold T."/>
            <person name="Salamov A."/>
            <person name="Schmutz J."/>
            <person name="Weeks D."/>
            <person name="Yamada T."/>
            <person name="Claverie J.M."/>
            <person name="Grigoriev I."/>
            <person name="Van Etten J."/>
            <person name="Lomsadze A."/>
            <person name="Borodovsky M."/>
        </authorList>
    </citation>
    <scope>NUCLEOTIDE SEQUENCE [LARGE SCALE GENOMIC DNA]</scope>
    <source>
        <strain evidence="2 3">C-169</strain>
    </source>
</reference>
<feature type="compositionally biased region" description="Low complexity" evidence="1">
    <location>
        <begin position="21"/>
        <end position="33"/>
    </location>
</feature>
<feature type="region of interest" description="Disordered" evidence="1">
    <location>
        <begin position="150"/>
        <end position="176"/>
    </location>
</feature>
<organism evidence="2 3">
    <name type="scientific">Coccomyxa subellipsoidea (strain C-169)</name>
    <name type="common">Green microalga</name>
    <dbReference type="NCBI Taxonomy" id="574566"/>
    <lineage>
        <taxon>Eukaryota</taxon>
        <taxon>Viridiplantae</taxon>
        <taxon>Chlorophyta</taxon>
        <taxon>core chlorophytes</taxon>
        <taxon>Trebouxiophyceae</taxon>
        <taxon>Trebouxiophyceae incertae sedis</taxon>
        <taxon>Coccomyxaceae</taxon>
        <taxon>Coccomyxa</taxon>
        <taxon>Coccomyxa subellipsoidea</taxon>
    </lineage>
</organism>
<proteinExistence type="predicted"/>
<feature type="compositionally biased region" description="Basic and acidic residues" evidence="1">
    <location>
        <begin position="1"/>
        <end position="14"/>
    </location>
</feature>
<dbReference type="KEGG" id="csl:COCSUDRAFT_60166"/>
<feature type="region of interest" description="Disordered" evidence="1">
    <location>
        <begin position="1"/>
        <end position="95"/>
    </location>
</feature>
<dbReference type="RefSeq" id="XP_005643043.1">
    <property type="nucleotide sequence ID" value="XM_005642986.1"/>
</dbReference>
<sequence>MEDRLREILEETKPITRPKKAAAPQQMPATPKQLPTPKRTAQPSSNATPKQTDAASPAVRQTALAHRNKDGSLYKHASAPGALPARQQPSEAQQLRGLPTRAAAFAIPAAQRVPSGQPKQGSAPFSFLAPPSQQEQELRSVLLSKWAGPGFSLPPTPEALPMPSASLLASKKKKGS</sequence>
<dbReference type="GeneID" id="17036500"/>
<protein>
    <submittedName>
        <fullName evidence="2">Uncharacterized protein</fullName>
    </submittedName>
</protein>
<dbReference type="EMBL" id="AGSI01000023">
    <property type="protein sequence ID" value="EIE18499.1"/>
    <property type="molecule type" value="Genomic_DNA"/>
</dbReference>
<feature type="compositionally biased region" description="Polar residues" evidence="1">
    <location>
        <begin position="39"/>
        <end position="54"/>
    </location>
</feature>
<accession>I0YJD0</accession>
<keyword evidence="3" id="KW-1185">Reference proteome</keyword>
<evidence type="ECO:0000313" key="3">
    <source>
        <dbReference type="Proteomes" id="UP000007264"/>
    </source>
</evidence>
<name>I0YJD0_COCSC</name>
<evidence type="ECO:0000313" key="2">
    <source>
        <dbReference type="EMBL" id="EIE18499.1"/>
    </source>
</evidence>
<comment type="caution">
    <text evidence="2">The sequence shown here is derived from an EMBL/GenBank/DDBJ whole genome shotgun (WGS) entry which is preliminary data.</text>
</comment>